<comment type="caution">
    <text evidence="1">The sequence shown here is derived from an EMBL/GenBank/DDBJ whole genome shotgun (WGS) entry which is preliminary data.</text>
</comment>
<name>A0AAD9H4A6_9PEZI</name>
<dbReference type="InterPro" id="IPR045564">
    <property type="entry name" value="DUF5910"/>
</dbReference>
<dbReference type="AlphaFoldDB" id="A0AAD9H4A6"/>
<dbReference type="Pfam" id="PF19287">
    <property type="entry name" value="DUF5910"/>
    <property type="match status" value="1"/>
</dbReference>
<gene>
    <name evidence="1" type="ORF">LX32DRAFT_603473</name>
</gene>
<dbReference type="Proteomes" id="UP001232148">
    <property type="component" value="Unassembled WGS sequence"/>
</dbReference>
<organism evidence="1 2">
    <name type="scientific">Colletotrichum zoysiae</name>
    <dbReference type="NCBI Taxonomy" id="1216348"/>
    <lineage>
        <taxon>Eukaryota</taxon>
        <taxon>Fungi</taxon>
        <taxon>Dikarya</taxon>
        <taxon>Ascomycota</taxon>
        <taxon>Pezizomycotina</taxon>
        <taxon>Sordariomycetes</taxon>
        <taxon>Hypocreomycetidae</taxon>
        <taxon>Glomerellales</taxon>
        <taxon>Glomerellaceae</taxon>
        <taxon>Colletotrichum</taxon>
        <taxon>Colletotrichum graminicola species complex</taxon>
    </lineage>
</organism>
<evidence type="ECO:0000313" key="2">
    <source>
        <dbReference type="Proteomes" id="UP001232148"/>
    </source>
</evidence>
<accession>A0AAD9H4A6</accession>
<protein>
    <submittedName>
        <fullName evidence="1">Uncharacterized protein</fullName>
    </submittedName>
</protein>
<proteinExistence type="predicted"/>
<sequence length="119" mass="13883">MDLDGYDGSAGDWYCYVLAEAGPLTQAPKVWIPKRLWDKPEINIAALVTGYMRPGESPDHTLRFSQIKGYPEGTTQMLIPTRMVQDNTLRTSAYCYPTRRLPYHHRVDYDWANFRNRQR</sequence>
<keyword evidence="2" id="KW-1185">Reference proteome</keyword>
<reference evidence="1" key="1">
    <citation type="submission" date="2021-06" db="EMBL/GenBank/DDBJ databases">
        <title>Comparative genomics, transcriptomics and evolutionary studies reveal genomic signatures of adaptation to plant cell wall in hemibiotrophic fungi.</title>
        <authorList>
            <consortium name="DOE Joint Genome Institute"/>
            <person name="Baroncelli R."/>
            <person name="Diaz J.F."/>
            <person name="Benocci T."/>
            <person name="Peng M."/>
            <person name="Battaglia E."/>
            <person name="Haridas S."/>
            <person name="Andreopoulos W."/>
            <person name="Labutti K."/>
            <person name="Pangilinan J."/>
            <person name="Floch G.L."/>
            <person name="Makela M.R."/>
            <person name="Henrissat B."/>
            <person name="Grigoriev I.V."/>
            <person name="Crouch J.A."/>
            <person name="De Vries R.P."/>
            <person name="Sukno S.A."/>
            <person name="Thon M.R."/>
        </authorList>
    </citation>
    <scope>NUCLEOTIDE SEQUENCE</scope>
    <source>
        <strain evidence="1">MAFF235873</strain>
    </source>
</reference>
<dbReference type="EMBL" id="MU843060">
    <property type="protein sequence ID" value="KAK2022098.1"/>
    <property type="molecule type" value="Genomic_DNA"/>
</dbReference>
<evidence type="ECO:0000313" key="1">
    <source>
        <dbReference type="EMBL" id="KAK2022098.1"/>
    </source>
</evidence>